<feature type="non-terminal residue" evidence="4">
    <location>
        <position position="695"/>
    </location>
</feature>
<dbReference type="Pfam" id="PF00642">
    <property type="entry name" value="zf-CCCH"/>
    <property type="match status" value="1"/>
</dbReference>
<dbReference type="SMART" id="SM00356">
    <property type="entry name" value="ZnF_C3H1"/>
    <property type="match status" value="1"/>
</dbReference>
<dbReference type="Pfam" id="PF03372">
    <property type="entry name" value="Exo_endo_phos"/>
    <property type="match status" value="1"/>
</dbReference>
<gene>
    <name evidence="4" type="ORF">Vafri_12138</name>
</gene>
<evidence type="ECO:0000313" key="4">
    <source>
        <dbReference type="EMBL" id="GIL56841.1"/>
    </source>
</evidence>
<dbReference type="GO" id="GO:0000175">
    <property type="term" value="F:3'-5'-RNA exonuclease activity"/>
    <property type="evidence" value="ECO:0007669"/>
    <property type="project" value="TreeGrafter"/>
</dbReference>
<dbReference type="AlphaFoldDB" id="A0A8J4BDV9"/>
<organism evidence="4 5">
    <name type="scientific">Volvox africanus</name>
    <dbReference type="NCBI Taxonomy" id="51714"/>
    <lineage>
        <taxon>Eukaryota</taxon>
        <taxon>Viridiplantae</taxon>
        <taxon>Chlorophyta</taxon>
        <taxon>core chlorophytes</taxon>
        <taxon>Chlorophyceae</taxon>
        <taxon>CS clade</taxon>
        <taxon>Chlamydomonadales</taxon>
        <taxon>Volvocaceae</taxon>
        <taxon>Volvox</taxon>
    </lineage>
</organism>
<keyword evidence="1" id="KW-0863">Zinc-finger</keyword>
<protein>
    <recommendedName>
        <fullName evidence="3">C3H1-type domain-containing protein</fullName>
    </recommendedName>
</protein>
<name>A0A8J4BDV9_9CHLO</name>
<evidence type="ECO:0000259" key="3">
    <source>
        <dbReference type="PROSITE" id="PS50103"/>
    </source>
</evidence>
<dbReference type="PROSITE" id="PS50103">
    <property type="entry name" value="ZF_C3H1"/>
    <property type="match status" value="1"/>
</dbReference>
<feature type="domain" description="C3H1-type" evidence="3">
    <location>
        <begin position="1"/>
        <end position="28"/>
    </location>
</feature>
<dbReference type="InterPro" id="IPR000571">
    <property type="entry name" value="Znf_CCCH"/>
</dbReference>
<feature type="region of interest" description="Disordered" evidence="2">
    <location>
        <begin position="252"/>
        <end position="320"/>
    </location>
</feature>
<proteinExistence type="predicted"/>
<dbReference type="Gene3D" id="3.60.10.10">
    <property type="entry name" value="Endonuclease/exonuclease/phosphatase"/>
    <property type="match status" value="2"/>
</dbReference>
<feature type="compositionally biased region" description="Polar residues" evidence="2">
    <location>
        <begin position="403"/>
        <end position="413"/>
    </location>
</feature>
<feature type="compositionally biased region" description="Low complexity" evidence="2">
    <location>
        <begin position="203"/>
        <end position="224"/>
    </location>
</feature>
<dbReference type="GO" id="GO:0008270">
    <property type="term" value="F:zinc ion binding"/>
    <property type="evidence" value="ECO:0007669"/>
    <property type="project" value="UniProtKB-KW"/>
</dbReference>
<dbReference type="Proteomes" id="UP000747399">
    <property type="component" value="Unassembled WGS sequence"/>
</dbReference>
<evidence type="ECO:0000256" key="1">
    <source>
        <dbReference type="PROSITE-ProRule" id="PRU00723"/>
    </source>
</evidence>
<reference evidence="4" key="1">
    <citation type="journal article" date="2021" name="Proc. Natl. Acad. Sci. U.S.A.">
        <title>Three genomes in the algal genus Volvox reveal the fate of a haploid sex-determining region after a transition to homothallism.</title>
        <authorList>
            <person name="Yamamoto K."/>
            <person name="Hamaji T."/>
            <person name="Kawai-Toyooka H."/>
            <person name="Matsuzaki R."/>
            <person name="Takahashi F."/>
            <person name="Nishimura Y."/>
            <person name="Kawachi M."/>
            <person name="Noguchi H."/>
            <person name="Minakuchi Y."/>
            <person name="Umen J.G."/>
            <person name="Toyoda A."/>
            <person name="Nozaki H."/>
        </authorList>
    </citation>
    <scope>NUCLEOTIDE SEQUENCE</scope>
    <source>
        <strain evidence="4">NIES-3780</strain>
    </source>
</reference>
<dbReference type="InterPro" id="IPR050410">
    <property type="entry name" value="CCR4/nocturin_mRNA_transcr"/>
</dbReference>
<dbReference type="InterPro" id="IPR005135">
    <property type="entry name" value="Endo/exonuclease/phosphatase"/>
</dbReference>
<dbReference type="EMBL" id="BNCO01000025">
    <property type="protein sequence ID" value="GIL56841.1"/>
    <property type="molecule type" value="Genomic_DNA"/>
</dbReference>
<dbReference type="Gene3D" id="4.10.1000.10">
    <property type="entry name" value="Zinc finger, CCCH-type"/>
    <property type="match status" value="1"/>
</dbReference>
<feature type="region of interest" description="Disordered" evidence="2">
    <location>
        <begin position="201"/>
        <end position="225"/>
    </location>
</feature>
<feature type="zinc finger region" description="C3H1-type" evidence="1">
    <location>
        <begin position="1"/>
        <end position="28"/>
    </location>
</feature>
<keyword evidence="1" id="KW-0479">Metal-binding</keyword>
<accession>A0A8J4BDV9</accession>
<evidence type="ECO:0000313" key="5">
    <source>
        <dbReference type="Proteomes" id="UP000747399"/>
    </source>
</evidence>
<feature type="region of interest" description="Disordered" evidence="2">
    <location>
        <begin position="369"/>
        <end position="413"/>
    </location>
</feature>
<comment type="caution">
    <text evidence="4">The sequence shown here is derived from an EMBL/GenBank/DDBJ whole genome shotgun (WGS) entry which is preliminary data.</text>
</comment>
<evidence type="ECO:0000256" key="2">
    <source>
        <dbReference type="SAM" id="MobiDB-lite"/>
    </source>
</evidence>
<dbReference type="InterPro" id="IPR036691">
    <property type="entry name" value="Endo/exonu/phosph_ase_sf"/>
</dbReference>
<dbReference type="PANTHER" id="PTHR12121:SF37">
    <property type="entry name" value="2',5'-PHOSPHODIESTERASE 12"/>
    <property type="match status" value="1"/>
</dbReference>
<dbReference type="PANTHER" id="PTHR12121">
    <property type="entry name" value="CARBON CATABOLITE REPRESSOR PROTEIN 4"/>
    <property type="match status" value="1"/>
</dbReference>
<sequence length="695" mass="74973">MQPPKLCIQFQRGFCSYGSKCRFMHQQFGAFSSGGGRSNGARWAQTQGRGGRGNAQYNYYQESYFQTSGSAWASGSRRAPTREWSSPCNDANSLQQGTSFNFRFMSWNILADELAHTHAAELYPQAHHSYLDWPKRLAAIISHVAEQRPDVLCLQEVDDWPGLRKELAALGYDGVHVQRTGGRGDGCATLWLRDRLRLSGNPGSRSRSAADGIGSGSGSSPCGSEVHRIHMADHGLRDNVALLVHLTPRRSPGARTWVSEPAGAGVSADDPSEESLDGGSSVESGDSSRDCDSSFEEVLEPSERPTGRRPKRTRQSSECGFADANTVADAAEVAAAAVTEAIASLRPYPGTTAPGDAATAAATGLYHAGSAPFRLPGTQGRQRQQQHDGGGGAGGNQRPMGRSTSGNAAQRSSRAITRRGFWVANTHVLFNTKRGDIKLGQLRVILSALAARALAAGPAEAVPVILAGDFNTSPGSGLYRFLRWGELPLAVEDRRELSGQVEGYGFEQLQRDTRAGMTPQLVRWSPGPELRNPQAMWKLQQQELQRFLNPNGRSYRVRWEEEELVHAMGAVEVAQTIASIREAAVSKGSGNGNGNGSGNVNQEALGLRHASSTGAMMMGWYGRSGGGGGGSAPWRERDVTAVAEWLAVTEAAVLRHPLRLRSAYAAVDEHEREPLFTTMHARYVGTVDFVWYTPG</sequence>
<keyword evidence="1" id="KW-0862">Zinc</keyword>
<dbReference type="SUPFAM" id="SSF56219">
    <property type="entry name" value="DNase I-like"/>
    <property type="match status" value="2"/>
</dbReference>
<keyword evidence="5" id="KW-1185">Reference proteome</keyword>